<dbReference type="WBParaSite" id="nRc.2.0.1.t46447-RA">
    <property type="protein sequence ID" value="nRc.2.0.1.t46447-RA"/>
    <property type="gene ID" value="nRc.2.0.1.g46447"/>
</dbReference>
<accession>A0A915L6N1</accession>
<protein>
    <submittedName>
        <fullName evidence="2">Uncharacterized protein</fullName>
    </submittedName>
</protein>
<proteinExistence type="predicted"/>
<name>A0A915L6N1_ROMCU</name>
<dbReference type="Proteomes" id="UP000887565">
    <property type="component" value="Unplaced"/>
</dbReference>
<evidence type="ECO:0000313" key="1">
    <source>
        <dbReference type="Proteomes" id="UP000887565"/>
    </source>
</evidence>
<organism evidence="1 2">
    <name type="scientific">Romanomermis culicivorax</name>
    <name type="common">Nematode worm</name>
    <dbReference type="NCBI Taxonomy" id="13658"/>
    <lineage>
        <taxon>Eukaryota</taxon>
        <taxon>Metazoa</taxon>
        <taxon>Ecdysozoa</taxon>
        <taxon>Nematoda</taxon>
        <taxon>Enoplea</taxon>
        <taxon>Dorylaimia</taxon>
        <taxon>Mermithida</taxon>
        <taxon>Mermithoidea</taxon>
        <taxon>Mermithidae</taxon>
        <taxon>Romanomermis</taxon>
    </lineage>
</organism>
<sequence>MDIDQNTKFALTDSNFAIAAGIDEDISCFLEDGKKWIIKMDILWHLHQSVLEMSFPLLMGSLEYRCQQGHISGGFGPQDDWLILRGRDQMRKGWSPGQWGCGGNKL</sequence>
<reference evidence="2" key="1">
    <citation type="submission" date="2022-11" db="UniProtKB">
        <authorList>
            <consortium name="WormBaseParasite"/>
        </authorList>
    </citation>
    <scope>IDENTIFICATION</scope>
</reference>
<evidence type="ECO:0000313" key="2">
    <source>
        <dbReference type="WBParaSite" id="nRc.2.0.1.t46447-RA"/>
    </source>
</evidence>
<keyword evidence="1" id="KW-1185">Reference proteome</keyword>
<dbReference type="AlphaFoldDB" id="A0A915L6N1"/>